<sequence length="43" mass="4819">MKKPKKDWRHIRRAIAFGLVRGAATTAGGLIITGIAWWAQQRS</sequence>
<keyword evidence="1" id="KW-0812">Transmembrane</keyword>
<gene>
    <name evidence="2" type="ORF">AB4829_36400</name>
</gene>
<evidence type="ECO:0000256" key="1">
    <source>
        <dbReference type="SAM" id="Phobius"/>
    </source>
</evidence>
<dbReference type="RefSeq" id="WP_399594998.1">
    <property type="nucleotide sequence ID" value="NZ_JBITPR010000066.1"/>
</dbReference>
<name>A0ABW8BLY6_9ACTN</name>
<protein>
    <submittedName>
        <fullName evidence="2">Uncharacterized protein</fullName>
    </submittedName>
</protein>
<keyword evidence="3" id="KW-1185">Reference proteome</keyword>
<reference evidence="2 3" key="1">
    <citation type="submission" date="2024-07" db="EMBL/GenBank/DDBJ databases">
        <title>Whole genome sequencing of Prodigiosin pigment-producing Streptomyces salinarius isolated from rhizosphere soil of Arachis hypogaea.</title>
        <authorList>
            <person name="Vidhya A."/>
            <person name="Ramya S."/>
        </authorList>
    </citation>
    <scope>NUCLEOTIDE SEQUENCE [LARGE SCALE GENOMIC DNA]</scope>
    <source>
        <strain evidence="2 3">VRMG2420</strain>
    </source>
</reference>
<proteinExistence type="predicted"/>
<organism evidence="2 3">
    <name type="scientific">Streptomyces salinarius</name>
    <dbReference type="NCBI Taxonomy" id="2762598"/>
    <lineage>
        <taxon>Bacteria</taxon>
        <taxon>Bacillati</taxon>
        <taxon>Actinomycetota</taxon>
        <taxon>Actinomycetes</taxon>
        <taxon>Kitasatosporales</taxon>
        <taxon>Streptomycetaceae</taxon>
        <taxon>Streptomyces</taxon>
    </lineage>
</organism>
<keyword evidence="1" id="KW-1133">Transmembrane helix</keyword>
<keyword evidence="1" id="KW-0472">Membrane</keyword>
<dbReference type="EMBL" id="JBITPR010000066">
    <property type="protein sequence ID" value="MFI7876061.1"/>
    <property type="molecule type" value="Genomic_DNA"/>
</dbReference>
<evidence type="ECO:0000313" key="2">
    <source>
        <dbReference type="EMBL" id="MFI7876061.1"/>
    </source>
</evidence>
<accession>A0ABW8BLY6</accession>
<comment type="caution">
    <text evidence="2">The sequence shown here is derived from an EMBL/GenBank/DDBJ whole genome shotgun (WGS) entry which is preliminary data.</text>
</comment>
<evidence type="ECO:0000313" key="3">
    <source>
        <dbReference type="Proteomes" id="UP001614264"/>
    </source>
</evidence>
<feature type="transmembrane region" description="Helical" evidence="1">
    <location>
        <begin position="20"/>
        <end position="39"/>
    </location>
</feature>
<dbReference type="Proteomes" id="UP001614264">
    <property type="component" value="Unassembled WGS sequence"/>
</dbReference>